<dbReference type="Proteomes" id="UP001564760">
    <property type="component" value="Unassembled WGS sequence"/>
</dbReference>
<gene>
    <name evidence="7" type="ORF">AB8998_14715</name>
</gene>
<dbReference type="PROSITE" id="PS51349">
    <property type="entry name" value="FMN_HYDROXY_ACID_DH_2"/>
    <property type="match status" value="1"/>
</dbReference>
<dbReference type="PANTHER" id="PTHR10578">
    <property type="entry name" value="S -2-HYDROXY-ACID OXIDASE-RELATED"/>
    <property type="match status" value="1"/>
</dbReference>
<dbReference type="InterPro" id="IPR013785">
    <property type="entry name" value="Aldolase_TIM"/>
</dbReference>
<feature type="domain" description="FMN hydroxy acid dehydrogenase" evidence="6">
    <location>
        <begin position="29"/>
        <end position="406"/>
    </location>
</feature>
<evidence type="ECO:0000256" key="4">
    <source>
        <dbReference type="ARBA" id="ARBA00023002"/>
    </source>
</evidence>
<sequence length="412" mass="45420">MAVKRRVPRVRDLAPLIKFKRPEFDRTRRRLEAAYTIEDLRRLAARRTPRAAFDYTDGAAEEELSIQRARQAFRDIEFHPTILRDVSNVTAGRDVLGRPVALPFGIAPTGFTRLMHTEGEIAGARAAARAGIPFSLSTLGTCAIEDLVAAAPLGRKWFQLYMWRDRDRSMALVQRAADAGFDTLLVTVDVPAAGARLRDNRNGMTIPPTLTLRTVLDAVPHPRWWFDLLTTEPLAFASLDRWPGTVGEYLSTMFDPSLTFDDLEWIKARWPGKLVVKGIQTLDDARAVVERGVDGMVLSNHGGRQLDRAPVPFHLLPAVAREFGKDAEILVDTGIMAGADIVAAIALGARCTLVGRAYLYGLMAGGEAGVARAIQILEEGVLRTMRLLGVTCLEELSPRHVTQLRRLGPVAS</sequence>
<dbReference type="InterPro" id="IPR008259">
    <property type="entry name" value="FMN_hydac_DH_AS"/>
</dbReference>
<evidence type="ECO:0000313" key="8">
    <source>
        <dbReference type="Proteomes" id="UP001564760"/>
    </source>
</evidence>
<evidence type="ECO:0000256" key="2">
    <source>
        <dbReference type="ARBA" id="ARBA00022630"/>
    </source>
</evidence>
<protein>
    <submittedName>
        <fullName evidence="7">Alpha-hydroxy acid oxidase</fullName>
        <ecNumber evidence="7">1.-.-.-</ecNumber>
    </submittedName>
</protein>
<dbReference type="InterPro" id="IPR012133">
    <property type="entry name" value="Alpha-hydoxy_acid_DH_FMN"/>
</dbReference>
<dbReference type="Pfam" id="PF01070">
    <property type="entry name" value="FMN_dh"/>
    <property type="match status" value="1"/>
</dbReference>
<dbReference type="RefSeq" id="WP_369738569.1">
    <property type="nucleotide sequence ID" value="NZ_JBGEDP010000001.1"/>
</dbReference>
<evidence type="ECO:0000256" key="3">
    <source>
        <dbReference type="ARBA" id="ARBA00022643"/>
    </source>
</evidence>
<dbReference type="CDD" id="cd02809">
    <property type="entry name" value="alpha_hydroxyacid_oxid_FMN"/>
    <property type="match status" value="1"/>
</dbReference>
<name>A0ABV4C1N9_9MYCO</name>
<dbReference type="EMBL" id="JBGEDP010000001">
    <property type="protein sequence ID" value="MEY8016165.1"/>
    <property type="molecule type" value="Genomic_DNA"/>
</dbReference>
<evidence type="ECO:0000256" key="1">
    <source>
        <dbReference type="ARBA" id="ARBA00001917"/>
    </source>
</evidence>
<comment type="caution">
    <text evidence="7">The sequence shown here is derived from an EMBL/GenBank/DDBJ whole genome shotgun (WGS) entry which is preliminary data.</text>
</comment>
<evidence type="ECO:0000313" key="7">
    <source>
        <dbReference type="EMBL" id="MEY8016165.1"/>
    </source>
</evidence>
<dbReference type="GO" id="GO:0016491">
    <property type="term" value="F:oxidoreductase activity"/>
    <property type="evidence" value="ECO:0007669"/>
    <property type="project" value="UniProtKB-KW"/>
</dbReference>
<keyword evidence="8" id="KW-1185">Reference proteome</keyword>
<keyword evidence="4 7" id="KW-0560">Oxidoreductase</keyword>
<evidence type="ECO:0000256" key="5">
    <source>
        <dbReference type="ARBA" id="ARBA00024042"/>
    </source>
</evidence>
<dbReference type="PANTHER" id="PTHR10578:SF107">
    <property type="entry name" value="2-HYDROXYACID OXIDASE 1"/>
    <property type="match status" value="1"/>
</dbReference>
<dbReference type="Gene3D" id="3.20.20.70">
    <property type="entry name" value="Aldolase class I"/>
    <property type="match status" value="1"/>
</dbReference>
<evidence type="ECO:0000259" key="6">
    <source>
        <dbReference type="PROSITE" id="PS51349"/>
    </source>
</evidence>
<comment type="cofactor">
    <cofactor evidence="1">
        <name>FMN</name>
        <dbReference type="ChEBI" id="CHEBI:58210"/>
    </cofactor>
</comment>
<dbReference type="PIRSF" id="PIRSF000138">
    <property type="entry name" value="Al-hdrx_acd_dh"/>
    <property type="match status" value="1"/>
</dbReference>
<proteinExistence type="inferred from homology"/>
<dbReference type="InterPro" id="IPR037396">
    <property type="entry name" value="FMN_HAD"/>
</dbReference>
<keyword evidence="3" id="KW-0288">FMN</keyword>
<dbReference type="PROSITE" id="PS00557">
    <property type="entry name" value="FMN_HYDROXY_ACID_DH_1"/>
    <property type="match status" value="1"/>
</dbReference>
<dbReference type="EC" id="1.-.-.-" evidence="7"/>
<reference evidence="7 8" key="1">
    <citation type="submission" date="2024-08" db="EMBL/GenBank/DDBJ databases">
        <title>Mycobacterium servetensis sp. nov., a novel rapid-growing mycobacterial species recovered from a human patient in Zaragoza, Spain.</title>
        <authorList>
            <person name="Tristancho-Baro A.I."/>
            <person name="Buenestado-Serrano S."/>
            <person name="Garcia De Viedma D."/>
            <person name="Milagro-Beamonte A."/>
            <person name="Burillo N."/>
            <person name="Sanz S."/>
            <person name="Lopez-Calleja A.I."/>
            <person name="Penas-Utrilla D."/>
            <person name="Guardingo M."/>
            <person name="Garcia M.J."/>
            <person name="Vinuelas-Bayon J."/>
        </authorList>
    </citation>
    <scope>NUCLEOTIDE SEQUENCE [LARGE SCALE GENOMIC DNA]</scope>
    <source>
        <strain evidence="8">HUMS_12744610</strain>
    </source>
</reference>
<comment type="similarity">
    <text evidence="5">Belongs to the FMN-dependent alpha-hydroxy acid dehydrogenase family.</text>
</comment>
<organism evidence="7 8">
    <name type="scientific">Mycobacterium servetii</name>
    <dbReference type="NCBI Taxonomy" id="3237418"/>
    <lineage>
        <taxon>Bacteria</taxon>
        <taxon>Bacillati</taxon>
        <taxon>Actinomycetota</taxon>
        <taxon>Actinomycetes</taxon>
        <taxon>Mycobacteriales</taxon>
        <taxon>Mycobacteriaceae</taxon>
        <taxon>Mycobacterium</taxon>
    </lineage>
</organism>
<dbReference type="InterPro" id="IPR000262">
    <property type="entry name" value="FMN-dep_DH"/>
</dbReference>
<dbReference type="SUPFAM" id="SSF51395">
    <property type="entry name" value="FMN-linked oxidoreductases"/>
    <property type="match status" value="1"/>
</dbReference>
<keyword evidence="2" id="KW-0285">Flavoprotein</keyword>
<accession>A0ABV4C1N9</accession>